<gene>
    <name evidence="1" type="ORF">yc1106_02337</name>
</gene>
<dbReference type="EMBL" id="CP089275">
    <property type="protein sequence ID" value="USP75063.1"/>
    <property type="molecule type" value="Genomic_DNA"/>
</dbReference>
<reference evidence="1" key="1">
    <citation type="submission" date="2021-12" db="EMBL/GenBank/DDBJ databases">
        <title>Curvularia clavata genome.</title>
        <authorList>
            <person name="Cao Y."/>
        </authorList>
    </citation>
    <scope>NUCLEOTIDE SEQUENCE</scope>
    <source>
        <strain evidence="1">Yc1106</strain>
    </source>
</reference>
<dbReference type="OrthoDB" id="4415650at2759"/>
<dbReference type="AlphaFoldDB" id="A0A9Q8Z711"/>
<organism evidence="1 2">
    <name type="scientific">Curvularia clavata</name>
    <dbReference type="NCBI Taxonomy" id="95742"/>
    <lineage>
        <taxon>Eukaryota</taxon>
        <taxon>Fungi</taxon>
        <taxon>Dikarya</taxon>
        <taxon>Ascomycota</taxon>
        <taxon>Pezizomycotina</taxon>
        <taxon>Dothideomycetes</taxon>
        <taxon>Pleosporomycetidae</taxon>
        <taxon>Pleosporales</taxon>
        <taxon>Pleosporineae</taxon>
        <taxon>Pleosporaceae</taxon>
        <taxon>Curvularia</taxon>
    </lineage>
</organism>
<dbReference type="Proteomes" id="UP001056012">
    <property type="component" value="Chromosome 2"/>
</dbReference>
<keyword evidence="2" id="KW-1185">Reference proteome</keyword>
<protein>
    <submittedName>
        <fullName evidence="1">Uncharacterized protein</fullName>
    </submittedName>
</protein>
<sequence length="117" mass="13238">MSSTHLPLLFTIPPSNRHEFLLIDTSAKTSLKALNKQITSLIAQSPNCAEFMAKHKSKDGPAEQIQEFKIHWDMKNRDAKLWPEYTVVTEENFGAIVEMLRGNPTMGVLEIKLGKDE</sequence>
<dbReference type="VEuPathDB" id="FungiDB:yc1106_02337"/>
<evidence type="ECO:0000313" key="2">
    <source>
        <dbReference type="Proteomes" id="UP001056012"/>
    </source>
</evidence>
<name>A0A9Q8Z711_CURCL</name>
<accession>A0A9Q8Z711</accession>
<proteinExistence type="predicted"/>
<evidence type="ECO:0000313" key="1">
    <source>
        <dbReference type="EMBL" id="USP75063.1"/>
    </source>
</evidence>